<dbReference type="SFLD" id="SFLDF00275">
    <property type="entry name" value="adenosine_C2_methyltransferase"/>
    <property type="match status" value="1"/>
</dbReference>
<evidence type="ECO:0000256" key="10">
    <source>
        <dbReference type="ARBA" id="ARBA00023014"/>
    </source>
</evidence>
<keyword evidence="9 12" id="KW-0408">Iron</keyword>
<feature type="binding site" evidence="12">
    <location>
        <begin position="220"/>
        <end position="222"/>
    </location>
    <ligand>
        <name>S-adenosyl-L-methionine</name>
        <dbReference type="ChEBI" id="CHEBI:59789"/>
    </ligand>
</feature>
<dbReference type="GO" id="GO:0005737">
    <property type="term" value="C:cytoplasm"/>
    <property type="evidence" value="ECO:0007669"/>
    <property type="project" value="UniProtKB-SubCell"/>
</dbReference>
<dbReference type="GO" id="GO:0019843">
    <property type="term" value="F:rRNA binding"/>
    <property type="evidence" value="ECO:0007669"/>
    <property type="project" value="UniProtKB-UniRule"/>
</dbReference>
<dbReference type="SFLD" id="SFLDG01062">
    <property type="entry name" value="methyltransferase_(Class_A)"/>
    <property type="match status" value="1"/>
</dbReference>
<evidence type="ECO:0000256" key="6">
    <source>
        <dbReference type="ARBA" id="ARBA00022679"/>
    </source>
</evidence>
<comment type="subcellular location">
    <subcellularLocation>
        <location evidence="1 12">Cytoplasm</location>
    </subcellularLocation>
</comment>
<evidence type="ECO:0000256" key="4">
    <source>
        <dbReference type="ARBA" id="ARBA00022552"/>
    </source>
</evidence>
<comment type="function">
    <text evidence="12">Specifically methylates position 2 of adenine 2503 in 23S rRNA and position 2 of adenine 37 in tRNAs.</text>
</comment>
<comment type="caution">
    <text evidence="12">Lacks conserved residue(s) required for the propagation of feature annotation.</text>
</comment>
<dbReference type="FunFam" id="3.20.20.70:FF:000014">
    <property type="entry name" value="Probable dual-specificity RNA methyltransferase RlmN"/>
    <property type="match status" value="1"/>
</dbReference>
<dbReference type="GO" id="GO:0046872">
    <property type="term" value="F:metal ion binding"/>
    <property type="evidence" value="ECO:0007669"/>
    <property type="project" value="UniProtKB-KW"/>
</dbReference>
<dbReference type="Gene3D" id="1.10.150.530">
    <property type="match status" value="1"/>
</dbReference>
<gene>
    <name evidence="12 14" type="primary">rlmN</name>
    <name evidence="14" type="ORF">JF888_01560</name>
</gene>
<keyword evidence="11 12" id="KW-1015">Disulfide bond</keyword>
<dbReference type="GO" id="GO:0002935">
    <property type="term" value="F:tRNA (adenine(37)-C2)-methyltransferase activity"/>
    <property type="evidence" value="ECO:0007669"/>
    <property type="project" value="UniProtKB-UniRule"/>
</dbReference>
<evidence type="ECO:0000256" key="11">
    <source>
        <dbReference type="ARBA" id="ARBA00023157"/>
    </source>
</evidence>
<accession>A0A934NCA9</accession>
<dbReference type="GO" id="GO:0030488">
    <property type="term" value="P:tRNA methylation"/>
    <property type="evidence" value="ECO:0007669"/>
    <property type="project" value="UniProtKB-UniRule"/>
</dbReference>
<evidence type="ECO:0000256" key="3">
    <source>
        <dbReference type="ARBA" id="ARBA00022490"/>
    </source>
</evidence>
<dbReference type="RefSeq" id="WP_338176260.1">
    <property type="nucleotide sequence ID" value="NZ_JAEKNQ010000010.1"/>
</dbReference>
<evidence type="ECO:0000256" key="1">
    <source>
        <dbReference type="ARBA" id="ARBA00004496"/>
    </source>
</evidence>
<feature type="binding site" evidence="12">
    <location>
        <position position="296"/>
    </location>
    <ligand>
        <name>S-adenosyl-L-methionine</name>
        <dbReference type="ChEBI" id="CHEBI:59789"/>
    </ligand>
</feature>
<dbReference type="InterPro" id="IPR040072">
    <property type="entry name" value="Methyltransferase_A"/>
</dbReference>
<dbReference type="InterPro" id="IPR027492">
    <property type="entry name" value="RNA_MTrfase_RlmN"/>
</dbReference>
<sequence length="351" mass="38776">MISLAAKPALSGLTDDDLSEWLTARGQPPYRARQIRQDLWRGALIEAMSELPSELRQELTEDFRSHSLEEIRRTEADQASTTKLLYRLEGGYTVEAVVMRYERRTTLCISSQVGCPIGCPFCATGQGSFGRNLRSHEIVDQGVDAARLLRQEGRRLSHLVFMGMGEPMANYEAVLAAVRCLAEPGGLGISPRRITVSTAGLVPRIERLAAEGLPVTLAISLHAARDELRDDLVPINRKYPLAAVVAAADRFGQQTGRRVSYEWVVLAGVNDSERDARELGSLLRGRLAHVNLIPFNPVDDTPYREPEAPALRRFAAQIRAQGLNVTLRDTRGREGDAACGQLRARVERELG</sequence>
<dbReference type="EC" id="2.1.1.192" evidence="12"/>
<dbReference type="CDD" id="cd01335">
    <property type="entry name" value="Radical_SAM"/>
    <property type="match status" value="1"/>
</dbReference>
<dbReference type="GO" id="GO:0000049">
    <property type="term" value="F:tRNA binding"/>
    <property type="evidence" value="ECO:0007669"/>
    <property type="project" value="UniProtKB-UniRule"/>
</dbReference>
<evidence type="ECO:0000256" key="2">
    <source>
        <dbReference type="ARBA" id="ARBA00022485"/>
    </source>
</evidence>
<keyword evidence="4 12" id="KW-0698">rRNA processing</keyword>
<name>A0A934NCA9_9BACT</name>
<evidence type="ECO:0000313" key="15">
    <source>
        <dbReference type="Proteomes" id="UP000620075"/>
    </source>
</evidence>
<dbReference type="Gene3D" id="3.20.20.70">
    <property type="entry name" value="Aldolase class I"/>
    <property type="match status" value="1"/>
</dbReference>
<dbReference type="InterPro" id="IPR006638">
    <property type="entry name" value="Elp3/MiaA/NifB-like_rSAM"/>
</dbReference>
<evidence type="ECO:0000256" key="7">
    <source>
        <dbReference type="ARBA" id="ARBA00022691"/>
    </source>
</evidence>
<feature type="active site" description="S-methylcysteine intermediate" evidence="12">
    <location>
        <position position="339"/>
    </location>
</feature>
<feature type="binding site" evidence="12">
    <location>
        <begin position="165"/>
        <end position="166"/>
    </location>
    <ligand>
        <name>S-adenosyl-L-methionine</name>
        <dbReference type="ChEBI" id="CHEBI:59789"/>
    </ligand>
</feature>
<feature type="active site" description="Proton acceptor" evidence="12">
    <location>
        <position position="95"/>
    </location>
</feature>
<dbReference type="SMART" id="SM00729">
    <property type="entry name" value="Elp3"/>
    <property type="match status" value="1"/>
</dbReference>
<comment type="cofactor">
    <cofactor evidence="12">
        <name>[4Fe-4S] cluster</name>
        <dbReference type="ChEBI" id="CHEBI:49883"/>
    </cofactor>
    <text evidence="12">Binds 1 [4Fe-4S] cluster. The cluster is coordinated with 3 cysteines and an exchangeable S-adenosyl-L-methionine.</text>
</comment>
<evidence type="ECO:0000256" key="12">
    <source>
        <dbReference type="HAMAP-Rule" id="MF_01849"/>
    </source>
</evidence>
<dbReference type="GO" id="GO:0070475">
    <property type="term" value="P:rRNA base methylation"/>
    <property type="evidence" value="ECO:0007669"/>
    <property type="project" value="UniProtKB-UniRule"/>
</dbReference>
<feature type="binding site" evidence="12">
    <location>
        <position position="122"/>
    </location>
    <ligand>
        <name>[4Fe-4S] cluster</name>
        <dbReference type="ChEBI" id="CHEBI:49883"/>
        <note>4Fe-4S-S-AdoMet</note>
    </ligand>
</feature>
<comment type="miscellaneous">
    <text evidence="12">Reaction proceeds by a ping-pong mechanism involving intermediate methylation of a conserved cysteine residue.</text>
</comment>
<dbReference type="HAMAP" id="MF_01849">
    <property type="entry name" value="RNA_methyltr_RlmN"/>
    <property type="match status" value="1"/>
</dbReference>
<dbReference type="SUPFAM" id="SSF102114">
    <property type="entry name" value="Radical SAM enzymes"/>
    <property type="match status" value="1"/>
</dbReference>
<dbReference type="InterPro" id="IPR013785">
    <property type="entry name" value="Aldolase_TIM"/>
</dbReference>
<dbReference type="PANTHER" id="PTHR30544">
    <property type="entry name" value="23S RRNA METHYLTRANSFERASE"/>
    <property type="match status" value="1"/>
</dbReference>
<dbReference type="NCBIfam" id="TIGR00048">
    <property type="entry name" value="rRNA_mod_RlmN"/>
    <property type="match status" value="1"/>
</dbReference>
<comment type="catalytic activity">
    <reaction evidence="12">
        <text>adenosine(37) in tRNA + 2 reduced [2Fe-2S]-[ferredoxin] + 2 S-adenosyl-L-methionine = 2-methyladenosine(37) in tRNA + 5'-deoxyadenosine + L-methionine + 2 oxidized [2Fe-2S]-[ferredoxin] + S-adenosyl-L-homocysteine</text>
        <dbReference type="Rhea" id="RHEA:43332"/>
        <dbReference type="Rhea" id="RHEA-COMP:10000"/>
        <dbReference type="Rhea" id="RHEA-COMP:10001"/>
        <dbReference type="Rhea" id="RHEA-COMP:10162"/>
        <dbReference type="Rhea" id="RHEA-COMP:10485"/>
        <dbReference type="ChEBI" id="CHEBI:17319"/>
        <dbReference type="ChEBI" id="CHEBI:33737"/>
        <dbReference type="ChEBI" id="CHEBI:33738"/>
        <dbReference type="ChEBI" id="CHEBI:57844"/>
        <dbReference type="ChEBI" id="CHEBI:57856"/>
        <dbReference type="ChEBI" id="CHEBI:59789"/>
        <dbReference type="ChEBI" id="CHEBI:74411"/>
        <dbReference type="ChEBI" id="CHEBI:74497"/>
        <dbReference type="EC" id="2.1.1.192"/>
    </reaction>
</comment>
<dbReference type="InterPro" id="IPR004383">
    <property type="entry name" value="rRNA_lsu_MTrfase_RlmN/Cfr"/>
</dbReference>
<feature type="domain" description="Radical SAM core" evidence="13">
    <location>
        <begin position="101"/>
        <end position="333"/>
    </location>
</feature>
<comment type="catalytic activity">
    <reaction evidence="12">
        <text>adenosine(2503) in 23S rRNA + 2 reduced [2Fe-2S]-[ferredoxin] + 2 S-adenosyl-L-methionine = 2-methyladenosine(2503) in 23S rRNA + 5'-deoxyadenosine + L-methionine + 2 oxidized [2Fe-2S]-[ferredoxin] + S-adenosyl-L-homocysteine</text>
        <dbReference type="Rhea" id="RHEA:42916"/>
        <dbReference type="Rhea" id="RHEA-COMP:10000"/>
        <dbReference type="Rhea" id="RHEA-COMP:10001"/>
        <dbReference type="Rhea" id="RHEA-COMP:10152"/>
        <dbReference type="Rhea" id="RHEA-COMP:10282"/>
        <dbReference type="ChEBI" id="CHEBI:17319"/>
        <dbReference type="ChEBI" id="CHEBI:33737"/>
        <dbReference type="ChEBI" id="CHEBI:33738"/>
        <dbReference type="ChEBI" id="CHEBI:57844"/>
        <dbReference type="ChEBI" id="CHEBI:57856"/>
        <dbReference type="ChEBI" id="CHEBI:59789"/>
        <dbReference type="ChEBI" id="CHEBI:74411"/>
        <dbReference type="ChEBI" id="CHEBI:74497"/>
        <dbReference type="EC" id="2.1.1.192"/>
    </reaction>
</comment>
<dbReference type="AlphaFoldDB" id="A0A934NCA9"/>
<dbReference type="Proteomes" id="UP000620075">
    <property type="component" value="Unassembled WGS sequence"/>
</dbReference>
<keyword evidence="3 12" id="KW-0963">Cytoplasm</keyword>
<dbReference type="Pfam" id="PF04055">
    <property type="entry name" value="Radical_SAM"/>
    <property type="match status" value="1"/>
</dbReference>
<dbReference type="PANTHER" id="PTHR30544:SF5">
    <property type="entry name" value="RADICAL SAM CORE DOMAIN-CONTAINING PROTEIN"/>
    <property type="match status" value="1"/>
</dbReference>
<evidence type="ECO:0000256" key="5">
    <source>
        <dbReference type="ARBA" id="ARBA00022603"/>
    </source>
</evidence>
<evidence type="ECO:0000259" key="13">
    <source>
        <dbReference type="PROSITE" id="PS51918"/>
    </source>
</evidence>
<dbReference type="GO" id="GO:0051539">
    <property type="term" value="F:4 iron, 4 sulfur cluster binding"/>
    <property type="evidence" value="ECO:0007669"/>
    <property type="project" value="UniProtKB-UniRule"/>
</dbReference>
<dbReference type="GO" id="GO:0070040">
    <property type="term" value="F:rRNA (adenine(2503)-C2-)-methyltransferase activity"/>
    <property type="evidence" value="ECO:0007669"/>
    <property type="project" value="UniProtKB-UniRule"/>
</dbReference>
<keyword evidence="10 12" id="KW-0411">Iron-sulfur</keyword>
<organism evidence="14 15">
    <name type="scientific">Candidatus Dormiibacter inghamiae</name>
    <dbReference type="NCBI Taxonomy" id="3127013"/>
    <lineage>
        <taxon>Bacteria</taxon>
        <taxon>Bacillati</taxon>
        <taxon>Candidatus Dormiibacterota</taxon>
        <taxon>Candidatus Dormibacteria</taxon>
        <taxon>Candidatus Dormibacterales</taxon>
        <taxon>Candidatus Dormibacteraceae</taxon>
        <taxon>Candidatus Dormiibacter</taxon>
    </lineage>
</organism>
<dbReference type="SFLD" id="SFLDS00029">
    <property type="entry name" value="Radical_SAM"/>
    <property type="match status" value="1"/>
</dbReference>
<keyword evidence="12" id="KW-0819">tRNA processing</keyword>
<dbReference type="EMBL" id="JAEKNQ010000010">
    <property type="protein sequence ID" value="MBJ7601878.1"/>
    <property type="molecule type" value="Genomic_DNA"/>
</dbReference>
<keyword evidence="7 12" id="KW-0949">S-adenosyl-L-methionine</keyword>
<evidence type="ECO:0000256" key="9">
    <source>
        <dbReference type="ARBA" id="ARBA00023004"/>
    </source>
</evidence>
<proteinExistence type="inferred from homology"/>
<feature type="binding site" evidence="12">
    <location>
        <position position="197"/>
    </location>
    <ligand>
        <name>S-adenosyl-L-methionine</name>
        <dbReference type="ChEBI" id="CHEBI:59789"/>
    </ligand>
</feature>
<feature type="binding site" evidence="12">
    <location>
        <position position="119"/>
    </location>
    <ligand>
        <name>[4Fe-4S] cluster</name>
        <dbReference type="ChEBI" id="CHEBI:49883"/>
        <note>4Fe-4S-S-AdoMet</note>
    </ligand>
</feature>
<comment type="similarity">
    <text evidence="12">Belongs to the radical SAM superfamily. RlmN family.</text>
</comment>
<reference evidence="14 15" key="1">
    <citation type="submission" date="2020-10" db="EMBL/GenBank/DDBJ databases">
        <title>Ca. Dormibacterota MAGs.</title>
        <authorList>
            <person name="Montgomery K."/>
        </authorList>
    </citation>
    <scope>NUCLEOTIDE SEQUENCE [LARGE SCALE GENOMIC DNA]</scope>
    <source>
        <strain evidence="14">SC8811_S16_3</strain>
    </source>
</reference>
<dbReference type="InterPro" id="IPR058240">
    <property type="entry name" value="rSAM_sf"/>
</dbReference>
<evidence type="ECO:0000256" key="8">
    <source>
        <dbReference type="ARBA" id="ARBA00022723"/>
    </source>
</evidence>
<dbReference type="InterPro" id="IPR007197">
    <property type="entry name" value="rSAM"/>
</dbReference>
<evidence type="ECO:0000313" key="14">
    <source>
        <dbReference type="EMBL" id="MBJ7601878.1"/>
    </source>
</evidence>
<feature type="binding site" evidence="12">
    <location>
        <position position="115"/>
    </location>
    <ligand>
        <name>[4Fe-4S] cluster</name>
        <dbReference type="ChEBI" id="CHEBI:49883"/>
        <note>4Fe-4S-S-AdoMet</note>
    </ligand>
</feature>
<dbReference type="PIRSF" id="PIRSF006004">
    <property type="entry name" value="CHP00048"/>
    <property type="match status" value="1"/>
</dbReference>
<dbReference type="PROSITE" id="PS51918">
    <property type="entry name" value="RADICAL_SAM"/>
    <property type="match status" value="1"/>
</dbReference>
<keyword evidence="8 12" id="KW-0479">Metal-binding</keyword>
<keyword evidence="6 12" id="KW-0808">Transferase</keyword>
<comment type="caution">
    <text evidence="14">The sequence shown here is derived from an EMBL/GenBank/DDBJ whole genome shotgun (WGS) entry which is preliminary data.</text>
</comment>
<protein>
    <recommendedName>
        <fullName evidence="12">Probable dual-specificity RNA methyltransferase RlmN</fullName>
        <ecNumber evidence="12">2.1.1.192</ecNumber>
    </recommendedName>
    <alternativeName>
        <fullName evidence="12">23S rRNA (adenine(2503)-C(2))-methyltransferase</fullName>
    </alternativeName>
    <alternativeName>
        <fullName evidence="12">23S rRNA m2A2503 methyltransferase</fullName>
    </alternativeName>
    <alternativeName>
        <fullName evidence="12">Ribosomal RNA large subunit methyltransferase N</fullName>
    </alternativeName>
    <alternativeName>
        <fullName evidence="12">tRNA (adenine(37)-C(2))-methyltransferase</fullName>
    </alternativeName>
    <alternativeName>
        <fullName evidence="12">tRNA m2A37 methyltransferase</fullName>
    </alternativeName>
</protein>
<keyword evidence="5 12" id="KW-0489">Methyltransferase</keyword>
<keyword evidence="2 12" id="KW-0004">4Fe-4S</keyword>